<organism evidence="10 11">
    <name type="scientific">Ridgeia piscesae</name>
    <name type="common">Tubeworm</name>
    <dbReference type="NCBI Taxonomy" id="27915"/>
    <lineage>
        <taxon>Eukaryota</taxon>
        <taxon>Metazoa</taxon>
        <taxon>Spiralia</taxon>
        <taxon>Lophotrochozoa</taxon>
        <taxon>Annelida</taxon>
        <taxon>Polychaeta</taxon>
        <taxon>Sedentaria</taxon>
        <taxon>Canalipalpata</taxon>
        <taxon>Sabellida</taxon>
        <taxon>Siboglinidae</taxon>
        <taxon>Ridgeia</taxon>
    </lineage>
</organism>
<evidence type="ECO:0000256" key="5">
    <source>
        <dbReference type="ARBA" id="ARBA00022679"/>
    </source>
</evidence>
<dbReference type="InterPro" id="IPR002292">
    <property type="entry name" value="Orn/put_carbamltrans"/>
</dbReference>
<evidence type="ECO:0000313" key="11">
    <source>
        <dbReference type="Proteomes" id="UP001209878"/>
    </source>
</evidence>
<dbReference type="GO" id="GO:0016597">
    <property type="term" value="F:amino acid binding"/>
    <property type="evidence" value="ECO:0007669"/>
    <property type="project" value="InterPro"/>
</dbReference>
<dbReference type="PRINTS" id="PR00102">
    <property type="entry name" value="OTCASE"/>
</dbReference>
<evidence type="ECO:0000256" key="6">
    <source>
        <dbReference type="RuleBase" id="RU003634"/>
    </source>
</evidence>
<dbReference type="Pfam" id="PF02729">
    <property type="entry name" value="OTCace_N"/>
    <property type="match status" value="1"/>
</dbReference>
<dbReference type="GO" id="GO:0005739">
    <property type="term" value="C:mitochondrion"/>
    <property type="evidence" value="ECO:0007669"/>
    <property type="project" value="TreeGrafter"/>
</dbReference>
<dbReference type="InterPro" id="IPR006131">
    <property type="entry name" value="Asp_carbamoyltransf_Asp/Orn-bd"/>
</dbReference>
<comment type="caution">
    <text evidence="10">The sequence shown here is derived from an EMBL/GenBank/DDBJ whole genome shotgun (WGS) entry which is preliminary data.</text>
</comment>
<keyword evidence="5 6" id="KW-0808">Transferase</keyword>
<reference evidence="10" key="1">
    <citation type="journal article" date="2023" name="Mol. Biol. Evol.">
        <title>Third-Generation Sequencing Reveals the Adaptive Role of the Epigenome in Three Deep-Sea Polychaetes.</title>
        <authorList>
            <person name="Perez M."/>
            <person name="Aroh O."/>
            <person name="Sun Y."/>
            <person name="Lan Y."/>
            <person name="Juniper S.K."/>
            <person name="Young C.R."/>
            <person name="Angers B."/>
            <person name="Qian P.Y."/>
        </authorList>
    </citation>
    <scope>NUCLEOTIDE SEQUENCE</scope>
    <source>
        <strain evidence="10">R07B-5</strain>
    </source>
</reference>
<evidence type="ECO:0000256" key="1">
    <source>
        <dbReference type="ARBA" id="ARBA00004695"/>
    </source>
</evidence>
<feature type="compositionally biased region" description="Polar residues" evidence="7">
    <location>
        <begin position="9"/>
        <end position="28"/>
    </location>
</feature>
<keyword evidence="11" id="KW-1185">Reference proteome</keyword>
<dbReference type="EC" id="2.1.3.3" evidence="4"/>
<dbReference type="InterPro" id="IPR006130">
    <property type="entry name" value="Asp/Orn_carbamoylTrfase"/>
</dbReference>
<protein>
    <recommendedName>
        <fullName evidence="4">ornithine carbamoyltransferase</fullName>
        <ecNumber evidence="4">2.1.3.3</ecNumber>
    </recommendedName>
</protein>
<evidence type="ECO:0000259" key="9">
    <source>
        <dbReference type="Pfam" id="PF02729"/>
    </source>
</evidence>
<dbReference type="GO" id="GO:0019240">
    <property type="term" value="P:citrulline biosynthetic process"/>
    <property type="evidence" value="ECO:0007669"/>
    <property type="project" value="TreeGrafter"/>
</dbReference>
<comment type="subunit">
    <text evidence="3">Homotrimer.</text>
</comment>
<evidence type="ECO:0000256" key="2">
    <source>
        <dbReference type="ARBA" id="ARBA00007805"/>
    </source>
</evidence>
<proteinExistence type="inferred from homology"/>
<dbReference type="PROSITE" id="PS00097">
    <property type="entry name" value="CARBAMOYLTRANSFERASE"/>
    <property type="match status" value="1"/>
</dbReference>
<sequence length="223" mass="24207">MDPPCAPVSKSTNDSAPVSKSTSDSVPDSASLIGRDFLTLKHFTPTEIETLLWTAKDLKVRIKGGERLSLLGGKSLAMIFQKRSTRTRLSTETGMSLLGGSVHFLSPEDIHLGVNESIKDSGRVISRFCDVVLARVYGQEILDTLAEEASIPIISGLSDMYHPLQILADFLTLQEHFGYLESLKIAWIGDGNNIVHSLLMGCPKMGVNLSVATPTVSRLHLMG</sequence>
<feature type="domain" description="Aspartate/ornithine carbamoyltransferase Asp/Orn-binding" evidence="8">
    <location>
        <begin position="183"/>
        <end position="216"/>
    </location>
</feature>
<dbReference type="PANTHER" id="PTHR45753:SF3">
    <property type="entry name" value="ORNITHINE TRANSCARBAMYLASE, MITOCHONDRIAL"/>
    <property type="match status" value="1"/>
</dbReference>
<dbReference type="Gene3D" id="3.40.50.1370">
    <property type="entry name" value="Aspartate/ornithine carbamoyltransferase"/>
    <property type="match status" value="2"/>
</dbReference>
<evidence type="ECO:0000259" key="8">
    <source>
        <dbReference type="Pfam" id="PF00185"/>
    </source>
</evidence>
<dbReference type="PRINTS" id="PR00100">
    <property type="entry name" value="AOTCASE"/>
</dbReference>
<feature type="domain" description="Aspartate/ornithine carbamoyltransferase carbamoyl-P binding" evidence="9">
    <location>
        <begin position="35"/>
        <end position="175"/>
    </location>
</feature>
<dbReference type="InterPro" id="IPR006132">
    <property type="entry name" value="Asp/Orn_carbamoyltranf_P-bd"/>
</dbReference>
<gene>
    <name evidence="10" type="ORF">NP493_1793g00004</name>
</gene>
<feature type="non-terminal residue" evidence="10">
    <location>
        <position position="1"/>
    </location>
</feature>
<dbReference type="Proteomes" id="UP001209878">
    <property type="component" value="Unassembled WGS sequence"/>
</dbReference>
<dbReference type="Pfam" id="PF00185">
    <property type="entry name" value="OTCace"/>
    <property type="match status" value="1"/>
</dbReference>
<dbReference type="EMBL" id="JAODUO010001793">
    <property type="protein sequence ID" value="KAK2158489.1"/>
    <property type="molecule type" value="Genomic_DNA"/>
</dbReference>
<evidence type="ECO:0000313" key="10">
    <source>
        <dbReference type="EMBL" id="KAK2158489.1"/>
    </source>
</evidence>
<evidence type="ECO:0000256" key="4">
    <source>
        <dbReference type="ARBA" id="ARBA00013007"/>
    </source>
</evidence>
<comment type="similarity">
    <text evidence="2">Belongs to the aspartate/ornithine carbamoyltransferase superfamily. OTCase family.</text>
</comment>
<dbReference type="GO" id="GO:0042450">
    <property type="term" value="P:L-arginine biosynthetic process via ornithine"/>
    <property type="evidence" value="ECO:0007669"/>
    <property type="project" value="TreeGrafter"/>
</dbReference>
<dbReference type="AlphaFoldDB" id="A0AAD9JSR3"/>
<evidence type="ECO:0000256" key="3">
    <source>
        <dbReference type="ARBA" id="ARBA00011233"/>
    </source>
</evidence>
<dbReference type="SUPFAM" id="SSF53671">
    <property type="entry name" value="Aspartate/ornithine carbamoyltransferase"/>
    <property type="match status" value="1"/>
</dbReference>
<dbReference type="PANTHER" id="PTHR45753">
    <property type="entry name" value="ORNITHINE CARBAMOYLTRANSFERASE, MITOCHONDRIAL"/>
    <property type="match status" value="1"/>
</dbReference>
<evidence type="ECO:0000256" key="7">
    <source>
        <dbReference type="SAM" id="MobiDB-lite"/>
    </source>
</evidence>
<dbReference type="InterPro" id="IPR036901">
    <property type="entry name" value="Asp/Orn_carbamoylTrfase_sf"/>
</dbReference>
<comment type="pathway">
    <text evidence="1">Nitrogen metabolism; urea cycle; L-citrulline from L-ornithine and carbamoyl phosphate: step 1/1.</text>
</comment>
<name>A0AAD9JSR3_RIDPI</name>
<dbReference type="GO" id="GO:0004585">
    <property type="term" value="F:ornithine carbamoyltransferase activity"/>
    <property type="evidence" value="ECO:0007669"/>
    <property type="project" value="UniProtKB-EC"/>
</dbReference>
<accession>A0AAD9JSR3</accession>
<feature type="region of interest" description="Disordered" evidence="7">
    <location>
        <begin position="1"/>
        <end position="28"/>
    </location>
</feature>